<feature type="compositionally biased region" description="Basic and acidic residues" evidence="1">
    <location>
        <begin position="50"/>
        <end position="75"/>
    </location>
</feature>
<organism evidence="2 3">
    <name type="scientific">Crepidotus variabilis</name>
    <dbReference type="NCBI Taxonomy" id="179855"/>
    <lineage>
        <taxon>Eukaryota</taxon>
        <taxon>Fungi</taxon>
        <taxon>Dikarya</taxon>
        <taxon>Basidiomycota</taxon>
        <taxon>Agaricomycotina</taxon>
        <taxon>Agaricomycetes</taxon>
        <taxon>Agaricomycetidae</taxon>
        <taxon>Agaricales</taxon>
        <taxon>Agaricineae</taxon>
        <taxon>Crepidotaceae</taxon>
        <taxon>Crepidotus</taxon>
    </lineage>
</organism>
<dbReference type="Proteomes" id="UP000807306">
    <property type="component" value="Unassembled WGS sequence"/>
</dbReference>
<feature type="compositionally biased region" description="Polar residues" evidence="1">
    <location>
        <begin position="143"/>
        <end position="158"/>
    </location>
</feature>
<proteinExistence type="predicted"/>
<feature type="region of interest" description="Disordered" evidence="1">
    <location>
        <begin position="1"/>
        <end position="100"/>
    </location>
</feature>
<comment type="caution">
    <text evidence="2">The sequence shown here is derived from an EMBL/GenBank/DDBJ whole genome shotgun (WGS) entry which is preliminary data.</text>
</comment>
<accession>A0A9P6EBW3</accession>
<keyword evidence="3" id="KW-1185">Reference proteome</keyword>
<gene>
    <name evidence="2" type="ORF">CPB83DRAFT_495904</name>
</gene>
<protein>
    <submittedName>
        <fullName evidence="2">Uncharacterized protein</fullName>
    </submittedName>
</protein>
<evidence type="ECO:0000313" key="2">
    <source>
        <dbReference type="EMBL" id="KAF9526200.1"/>
    </source>
</evidence>
<feature type="region of interest" description="Disordered" evidence="1">
    <location>
        <begin position="140"/>
        <end position="247"/>
    </location>
</feature>
<sequence length="247" mass="27407">MSTPSTDSSTSSSNRGRGRGKSRGGLGKYLRARGRGRGGRPAEFSQRLLLEGEGRSHLTEEEAAEAEKELREKYGRRNLGTNADRYKEEEPELDSDGEPIVEPEVDLSTFLEKQKISDDVGPTISVPAVDLAYNEDDVDESLSHITSDPSKRAVQSASRKGKVQQIEWDENLEELSREKRASEATKDLKDRFKAKSEKLKAKPLTPTSLSTRRHQGTLEEAPALPVPGAEPRSQIEEMEDFLDELIG</sequence>
<dbReference type="OrthoDB" id="2505473at2759"/>
<feature type="compositionally biased region" description="Acidic residues" evidence="1">
    <location>
        <begin position="89"/>
        <end position="100"/>
    </location>
</feature>
<feature type="compositionally biased region" description="Acidic residues" evidence="1">
    <location>
        <begin position="236"/>
        <end position="247"/>
    </location>
</feature>
<dbReference type="EMBL" id="MU157874">
    <property type="protein sequence ID" value="KAF9526200.1"/>
    <property type="molecule type" value="Genomic_DNA"/>
</dbReference>
<feature type="compositionally biased region" description="Low complexity" evidence="1">
    <location>
        <begin position="1"/>
        <end position="15"/>
    </location>
</feature>
<name>A0A9P6EBW3_9AGAR</name>
<dbReference type="AlphaFoldDB" id="A0A9P6EBW3"/>
<feature type="compositionally biased region" description="Basic and acidic residues" evidence="1">
    <location>
        <begin position="174"/>
        <end position="200"/>
    </location>
</feature>
<evidence type="ECO:0000256" key="1">
    <source>
        <dbReference type="SAM" id="MobiDB-lite"/>
    </source>
</evidence>
<evidence type="ECO:0000313" key="3">
    <source>
        <dbReference type="Proteomes" id="UP000807306"/>
    </source>
</evidence>
<reference evidence="2" key="1">
    <citation type="submission" date="2020-11" db="EMBL/GenBank/DDBJ databases">
        <authorList>
            <consortium name="DOE Joint Genome Institute"/>
            <person name="Ahrendt S."/>
            <person name="Riley R."/>
            <person name="Andreopoulos W."/>
            <person name="Labutti K."/>
            <person name="Pangilinan J."/>
            <person name="Ruiz-Duenas F.J."/>
            <person name="Barrasa J.M."/>
            <person name="Sanchez-Garcia M."/>
            <person name="Camarero S."/>
            <person name="Miyauchi S."/>
            <person name="Serrano A."/>
            <person name="Linde D."/>
            <person name="Babiker R."/>
            <person name="Drula E."/>
            <person name="Ayuso-Fernandez I."/>
            <person name="Pacheco R."/>
            <person name="Padilla G."/>
            <person name="Ferreira P."/>
            <person name="Barriuso J."/>
            <person name="Kellner H."/>
            <person name="Castanera R."/>
            <person name="Alfaro M."/>
            <person name="Ramirez L."/>
            <person name="Pisabarro A.G."/>
            <person name="Kuo A."/>
            <person name="Tritt A."/>
            <person name="Lipzen A."/>
            <person name="He G."/>
            <person name="Yan M."/>
            <person name="Ng V."/>
            <person name="Cullen D."/>
            <person name="Martin F."/>
            <person name="Rosso M.-N."/>
            <person name="Henrissat B."/>
            <person name="Hibbett D."/>
            <person name="Martinez A.T."/>
            <person name="Grigoriev I.V."/>
        </authorList>
    </citation>
    <scope>NUCLEOTIDE SEQUENCE</scope>
    <source>
        <strain evidence="2">CBS 506.95</strain>
    </source>
</reference>